<feature type="region of interest" description="Disordered" evidence="1">
    <location>
        <begin position="291"/>
        <end position="427"/>
    </location>
</feature>
<gene>
    <name evidence="2" type="ORF">PVAP13_1NG170271</name>
</gene>
<feature type="region of interest" description="Disordered" evidence="1">
    <location>
        <begin position="768"/>
        <end position="787"/>
    </location>
</feature>
<feature type="compositionally biased region" description="Polar residues" evidence="1">
    <location>
        <begin position="415"/>
        <end position="427"/>
    </location>
</feature>
<dbReference type="PANTHER" id="PTHR33170:SF8">
    <property type="entry name" value="OS07G0485366 PROTEIN"/>
    <property type="match status" value="1"/>
</dbReference>
<reference evidence="2" key="1">
    <citation type="submission" date="2020-05" db="EMBL/GenBank/DDBJ databases">
        <title>WGS assembly of Panicum virgatum.</title>
        <authorList>
            <person name="Lovell J.T."/>
            <person name="Jenkins J."/>
            <person name="Shu S."/>
            <person name="Juenger T.E."/>
            <person name="Schmutz J."/>
        </authorList>
    </citation>
    <scope>NUCLEOTIDE SEQUENCE</scope>
    <source>
        <strain evidence="2">AP13</strain>
    </source>
</reference>
<name>A0A8T0WVB3_PANVG</name>
<dbReference type="PANTHER" id="PTHR33170">
    <property type="entry name" value="DUF4283 DOMAIN-CONTAINING PROTEIN-RELATED"/>
    <property type="match status" value="1"/>
</dbReference>
<organism evidence="2 3">
    <name type="scientific">Panicum virgatum</name>
    <name type="common">Blackwell switchgrass</name>
    <dbReference type="NCBI Taxonomy" id="38727"/>
    <lineage>
        <taxon>Eukaryota</taxon>
        <taxon>Viridiplantae</taxon>
        <taxon>Streptophyta</taxon>
        <taxon>Embryophyta</taxon>
        <taxon>Tracheophyta</taxon>
        <taxon>Spermatophyta</taxon>
        <taxon>Magnoliopsida</taxon>
        <taxon>Liliopsida</taxon>
        <taxon>Poales</taxon>
        <taxon>Poaceae</taxon>
        <taxon>PACMAD clade</taxon>
        <taxon>Panicoideae</taxon>
        <taxon>Panicodae</taxon>
        <taxon>Paniceae</taxon>
        <taxon>Panicinae</taxon>
        <taxon>Panicum</taxon>
        <taxon>Panicum sect. Hiantes</taxon>
    </lineage>
</organism>
<feature type="compositionally biased region" description="Basic and acidic residues" evidence="1">
    <location>
        <begin position="398"/>
        <end position="409"/>
    </location>
</feature>
<feature type="region of interest" description="Disordered" evidence="1">
    <location>
        <begin position="1"/>
        <end position="53"/>
    </location>
</feature>
<feature type="compositionally biased region" description="Polar residues" evidence="1">
    <location>
        <begin position="740"/>
        <end position="753"/>
    </location>
</feature>
<keyword evidence="3" id="KW-1185">Reference proteome</keyword>
<feature type="region of interest" description="Disordered" evidence="1">
    <location>
        <begin position="702"/>
        <end position="761"/>
    </location>
</feature>
<protein>
    <recommendedName>
        <fullName evidence="4">CCHC-type domain-containing protein</fullName>
    </recommendedName>
</protein>
<evidence type="ECO:0000313" key="2">
    <source>
        <dbReference type="EMBL" id="KAG2650768.1"/>
    </source>
</evidence>
<comment type="caution">
    <text evidence="2">The sequence shown here is derived from an EMBL/GenBank/DDBJ whole genome shotgun (WGS) entry which is preliminary data.</text>
</comment>
<dbReference type="Proteomes" id="UP000823388">
    <property type="component" value="Chromosome 1N"/>
</dbReference>
<accession>A0A8T0WVB3</accession>
<feature type="compositionally biased region" description="Basic and acidic residues" evidence="1">
    <location>
        <begin position="725"/>
        <end position="735"/>
    </location>
</feature>
<evidence type="ECO:0000313" key="3">
    <source>
        <dbReference type="Proteomes" id="UP000823388"/>
    </source>
</evidence>
<sequence>MTSLPSPGGASSPERSTSSPGTTTLPEPSIPPDAIPVLLTTPLQADFDPGGAAKPAVRRRRRLTLACPEVSAFPSVLAGLPKVEDQSFADGVAATPIDTDEVGINIAEASSPVSMVLQSSNEVDNHECFSPADDEALQDCIMAGYSYEQARDYISEKKKCSSYNDEIFVENFWADMGFPKGTRWWENERSPVGSNPEHKQCVSSEPSSPQRAKQFSLPSKRKGASNPDIRKKGFALRSWKGPLPKRRSQVITLEAFLPETARKRLLHPVRPLRADLIARARDFGRSIWDLIPNGPRKINRAPLPGRELPTPTPSLTLAREPGCPRSDSSPVSVAKRDQRSFADVVRSSPMPPYPRFVDRGRGRGPNPGRRDGRSHGDFGGGGFQAHSRAQHPAGRGCEYGREVGREHGRGGGADQQFSRSAGNQSQQQYVPILPSSKADFVQQGAEREQQQLEQGALKKRKPFCFHCKCSGHVNKNCKENLDCVICNKKNSHLSAKCPILKMPKPNASFFGSGKKEFAFIRIIDVDYKLETPDPSPTGLITVSGGRITAEVVQSELARIIRTDWKWEALVHDENSFLVAFPSDDSLQRMVEIGFQLKNHGITLTVSVWQNDQDIAPTYELEEVWVHVTGVPHAYRHYLVFWAVGTVIGATLEVDMLTYRLKGVIRIKVGMMDKRQLPHTTDLVFGTQGYHVTFAQEDELFLPATLPPEDDDPMDFDNFGDGNGSAEDKDRDDSSKKLKRTSQPESNLPQTKNVGSGPVPMHCRIAVTPMGNRRSCPPRKPVLSEGTTKSTKIAVTVPRGGFRPIPGNTFVKQQGEVIDTPLGIDALSTGMGAQMAGPMGDSSMVMDKNPQELKPALQVQTGSESVTYSSQANVTSPRNNDYANSPSSGPSVMASPIIPESNTDTVVSAKAGVTTPSKQQVVLASGQPEVFTPAAFKTPTNSIAADELVLDKAKRHAAIRNLDNPAGTYPPGYLLNYALAPYMGYPSEVYFAGQACSGLSFLGTGGQGFFLPGHMGGGLVFGLTVISVEGSLSNSF</sequence>
<dbReference type="AlphaFoldDB" id="A0A8T0WVB3"/>
<evidence type="ECO:0008006" key="4">
    <source>
        <dbReference type="Google" id="ProtNLM"/>
    </source>
</evidence>
<feature type="region of interest" description="Disordered" evidence="1">
    <location>
        <begin position="861"/>
        <end position="890"/>
    </location>
</feature>
<feature type="compositionally biased region" description="Polar residues" evidence="1">
    <location>
        <begin position="13"/>
        <end position="26"/>
    </location>
</feature>
<dbReference type="EMBL" id="CM029038">
    <property type="protein sequence ID" value="KAG2650768.1"/>
    <property type="molecule type" value="Genomic_DNA"/>
</dbReference>
<feature type="compositionally biased region" description="Polar residues" evidence="1">
    <location>
        <begin position="201"/>
        <end position="217"/>
    </location>
</feature>
<feature type="compositionally biased region" description="Polar residues" evidence="1">
    <location>
        <begin position="861"/>
        <end position="889"/>
    </location>
</feature>
<evidence type="ECO:0000256" key="1">
    <source>
        <dbReference type="SAM" id="MobiDB-lite"/>
    </source>
</evidence>
<feature type="region of interest" description="Disordered" evidence="1">
    <location>
        <begin position="189"/>
        <end position="228"/>
    </location>
</feature>
<proteinExistence type="predicted"/>